<dbReference type="Gene3D" id="3.40.50.300">
    <property type="entry name" value="P-loop containing nucleotide triphosphate hydrolases"/>
    <property type="match status" value="1"/>
</dbReference>
<gene>
    <name evidence="3" type="ORF">ENJ42_09485</name>
</gene>
<reference evidence="3" key="1">
    <citation type="journal article" date="2020" name="mSystems">
        <title>Genome- and Community-Level Interaction Insights into Carbon Utilization and Element Cycling Functions of Hydrothermarchaeota in Hydrothermal Sediment.</title>
        <authorList>
            <person name="Zhou Z."/>
            <person name="Liu Y."/>
            <person name="Xu W."/>
            <person name="Pan J."/>
            <person name="Luo Z.H."/>
            <person name="Li M."/>
        </authorList>
    </citation>
    <scope>NUCLEOTIDE SEQUENCE [LARGE SCALE GENOMIC DNA]</scope>
    <source>
        <strain evidence="3">HyVt-485</strain>
    </source>
</reference>
<sequence length="72" mass="8009">NAQDLLQSAAQTLGLTARGYHRILRVARTLADLDGCENIKRLHVAEALSHRRSDTSASGQRQQAKSRQSWPK</sequence>
<dbReference type="InterPro" id="IPR025158">
    <property type="entry name" value="Mg_chelat-rel_C"/>
</dbReference>
<feature type="non-terminal residue" evidence="3">
    <location>
        <position position="1"/>
    </location>
</feature>
<organism evidence="3">
    <name type="scientific">Hellea balneolensis</name>
    <dbReference type="NCBI Taxonomy" id="287478"/>
    <lineage>
        <taxon>Bacteria</taxon>
        <taxon>Pseudomonadati</taxon>
        <taxon>Pseudomonadota</taxon>
        <taxon>Alphaproteobacteria</taxon>
        <taxon>Maricaulales</taxon>
        <taxon>Robiginitomaculaceae</taxon>
        <taxon>Hellea</taxon>
    </lineage>
</organism>
<dbReference type="EMBL" id="DRMJ01000496">
    <property type="protein sequence ID" value="HHL43839.1"/>
    <property type="molecule type" value="Genomic_DNA"/>
</dbReference>
<dbReference type="Proteomes" id="UP000885830">
    <property type="component" value="Unassembled WGS sequence"/>
</dbReference>
<evidence type="ECO:0000256" key="1">
    <source>
        <dbReference type="SAM" id="MobiDB-lite"/>
    </source>
</evidence>
<dbReference type="Pfam" id="PF13335">
    <property type="entry name" value="Mg_chelatase_C"/>
    <property type="match status" value="1"/>
</dbReference>
<dbReference type="AlphaFoldDB" id="A0A7C5QSY7"/>
<evidence type="ECO:0000259" key="2">
    <source>
        <dbReference type="Pfam" id="PF13335"/>
    </source>
</evidence>
<feature type="compositionally biased region" description="Polar residues" evidence="1">
    <location>
        <begin position="55"/>
        <end position="72"/>
    </location>
</feature>
<name>A0A7C5QSY7_9PROT</name>
<comment type="caution">
    <text evidence="3">The sequence shown here is derived from an EMBL/GenBank/DDBJ whole genome shotgun (WGS) entry which is preliminary data.</text>
</comment>
<keyword evidence="3" id="KW-0067">ATP-binding</keyword>
<evidence type="ECO:0000313" key="3">
    <source>
        <dbReference type="EMBL" id="HHL43839.1"/>
    </source>
</evidence>
<feature type="domain" description="Mg chelatase-related protein C-terminal" evidence="2">
    <location>
        <begin position="2"/>
        <end position="51"/>
    </location>
</feature>
<dbReference type="GO" id="GO:0005524">
    <property type="term" value="F:ATP binding"/>
    <property type="evidence" value="ECO:0007669"/>
    <property type="project" value="UniProtKB-KW"/>
</dbReference>
<feature type="region of interest" description="Disordered" evidence="1">
    <location>
        <begin position="48"/>
        <end position="72"/>
    </location>
</feature>
<accession>A0A7C5QSY7</accession>
<proteinExistence type="predicted"/>
<keyword evidence="3" id="KW-0547">Nucleotide-binding</keyword>
<protein>
    <submittedName>
        <fullName evidence="3">ATP-binding protein</fullName>
    </submittedName>
</protein>
<dbReference type="InterPro" id="IPR027417">
    <property type="entry name" value="P-loop_NTPase"/>
</dbReference>